<evidence type="ECO:0000313" key="3">
    <source>
        <dbReference type="EMBL" id="AFZ18015.1"/>
    </source>
</evidence>
<evidence type="ECO:0000259" key="2">
    <source>
        <dbReference type="Pfam" id="PF01609"/>
    </source>
</evidence>
<dbReference type="AlphaFoldDB" id="K9WC99"/>
<accession>K9WC99</accession>
<proteinExistence type="predicted"/>
<feature type="domain" description="Transposase IS4-like" evidence="2">
    <location>
        <begin position="180"/>
        <end position="471"/>
    </location>
</feature>
<dbReference type="InterPro" id="IPR002559">
    <property type="entry name" value="Transposase_11"/>
</dbReference>
<dbReference type="GO" id="GO:0006313">
    <property type="term" value="P:DNA transposition"/>
    <property type="evidence" value="ECO:0007669"/>
    <property type="project" value="InterPro"/>
</dbReference>
<dbReference type="PATRIC" id="fig|1173027.3.peg.2402"/>
<dbReference type="GO" id="GO:0003677">
    <property type="term" value="F:DNA binding"/>
    <property type="evidence" value="ECO:0007669"/>
    <property type="project" value="InterPro"/>
</dbReference>
<dbReference type="KEGG" id="mic:Mic7113_2201"/>
<dbReference type="STRING" id="1173027.Mic7113_2201"/>
<keyword evidence="4" id="KW-1185">Reference proteome</keyword>
<evidence type="ECO:0000313" key="4">
    <source>
        <dbReference type="Proteomes" id="UP000010471"/>
    </source>
</evidence>
<dbReference type="InterPro" id="IPR047654">
    <property type="entry name" value="IS1634_transpos"/>
</dbReference>
<dbReference type="PANTHER" id="PTHR34614:SF2">
    <property type="entry name" value="TRANSPOSASE IS4-LIKE DOMAIN-CONTAINING PROTEIN"/>
    <property type="match status" value="1"/>
</dbReference>
<name>K9WC99_9CYAN</name>
<dbReference type="eggNOG" id="COG5421">
    <property type="taxonomic scope" value="Bacteria"/>
</dbReference>
<dbReference type="PANTHER" id="PTHR34614">
    <property type="match status" value="1"/>
</dbReference>
<dbReference type="Pfam" id="PF01609">
    <property type="entry name" value="DDE_Tnp_1"/>
    <property type="match status" value="1"/>
</dbReference>
<dbReference type="InterPro" id="IPR012337">
    <property type="entry name" value="RNaseH-like_sf"/>
</dbReference>
<dbReference type="OrthoDB" id="9767746at2"/>
<dbReference type="Proteomes" id="UP000010471">
    <property type="component" value="Chromosome"/>
</dbReference>
<dbReference type="NCBIfam" id="NF033559">
    <property type="entry name" value="transpos_IS1634"/>
    <property type="match status" value="1"/>
</dbReference>
<sequence>MYIERVPNRNSPPAVLLRESYREGGKIRKRTLANLSKLPDTVIDNLRIVLKGGAAIENLSESFSVERSLPHGHVAAVLGTIKKLSLHHLISPSNSRKRALVLAMIVARLLEPRSKLATARGLHSETCNSSLSELLGLEKADEDELYEAMDWLVSKQELIENELALRHLSEGALVLYDVSSTYFEGTQCPLARYGYNRDKKKGFLQIVFGLICDKLGCPIAVEVFEGNTSDTTTLTAQIEKVRHRFGLQQVVWVGDRGMITNTRILAEFQPVEGLDWITALRASQIRKLLEQEAVQLSLFDETDLVEFSCSDYPSERLIACRNPMLAQEKSLTRIALLQATQQELNKIVIATSRDKRALKGADQIGLRVGRVLNATCVGKYFNIAITETSFSYSLNEAAIANDSALDGVYIIRTSVKPETLDAAQTVRTYKSLSTVEQAFRSYKTIDLKVRPIYHRLEQRVKAHVFLCMLAYYVEWHMRKALAPLLFDDEKVTVEPEGKSSIVAPSKRSKKARAKAATKKTPEKLPVHSFRTLMTDLATIVKNKFQSSGLETSLMFEKITQPTPLQQKALDLLEVSLICTQ</sequence>
<evidence type="ECO:0000256" key="1">
    <source>
        <dbReference type="SAM" id="MobiDB-lite"/>
    </source>
</evidence>
<dbReference type="EMBL" id="CP003630">
    <property type="protein sequence ID" value="AFZ18015.1"/>
    <property type="molecule type" value="Genomic_DNA"/>
</dbReference>
<protein>
    <submittedName>
        <fullName evidence="3">Transposase</fullName>
    </submittedName>
</protein>
<gene>
    <name evidence="3" type="ORF">Mic7113_2201</name>
</gene>
<dbReference type="RefSeq" id="WP_015182167.1">
    <property type="nucleotide sequence ID" value="NC_019738.1"/>
</dbReference>
<dbReference type="SUPFAM" id="SSF53098">
    <property type="entry name" value="Ribonuclease H-like"/>
    <property type="match status" value="1"/>
</dbReference>
<dbReference type="GO" id="GO:0004803">
    <property type="term" value="F:transposase activity"/>
    <property type="evidence" value="ECO:0007669"/>
    <property type="project" value="InterPro"/>
</dbReference>
<feature type="compositionally biased region" description="Basic residues" evidence="1">
    <location>
        <begin position="506"/>
        <end position="517"/>
    </location>
</feature>
<organism evidence="3 4">
    <name type="scientific">Allocoleopsis franciscana PCC 7113</name>
    <dbReference type="NCBI Taxonomy" id="1173027"/>
    <lineage>
        <taxon>Bacteria</taxon>
        <taxon>Bacillati</taxon>
        <taxon>Cyanobacteriota</taxon>
        <taxon>Cyanophyceae</taxon>
        <taxon>Coleofasciculales</taxon>
        <taxon>Coleofasciculaceae</taxon>
        <taxon>Allocoleopsis</taxon>
        <taxon>Allocoleopsis franciscana</taxon>
    </lineage>
</organism>
<feature type="region of interest" description="Disordered" evidence="1">
    <location>
        <begin position="497"/>
        <end position="519"/>
    </location>
</feature>
<reference evidence="3 4" key="1">
    <citation type="submission" date="2012-06" db="EMBL/GenBank/DDBJ databases">
        <title>Finished chromosome of genome of Microcoleus sp. PCC 7113.</title>
        <authorList>
            <consortium name="US DOE Joint Genome Institute"/>
            <person name="Gugger M."/>
            <person name="Coursin T."/>
            <person name="Rippka R."/>
            <person name="Tandeau De Marsac N."/>
            <person name="Huntemann M."/>
            <person name="Wei C.-L."/>
            <person name="Han J."/>
            <person name="Detter J.C."/>
            <person name="Han C."/>
            <person name="Tapia R."/>
            <person name="Chen A."/>
            <person name="Kyrpides N."/>
            <person name="Mavromatis K."/>
            <person name="Markowitz V."/>
            <person name="Szeto E."/>
            <person name="Ivanova N."/>
            <person name="Pagani I."/>
            <person name="Pati A."/>
            <person name="Goodwin L."/>
            <person name="Nordberg H.P."/>
            <person name="Cantor M.N."/>
            <person name="Hua S.X."/>
            <person name="Woyke T."/>
            <person name="Kerfeld C.A."/>
        </authorList>
    </citation>
    <scope>NUCLEOTIDE SEQUENCE [LARGE SCALE GENOMIC DNA]</scope>
    <source>
        <strain evidence="3 4">PCC 7113</strain>
    </source>
</reference>
<dbReference type="HOGENOM" id="CLU_022426_7_0_3"/>